<name>A0ABT5E9Z9_9BACT</name>
<accession>A0ABT5E9Z9</accession>
<reference evidence="1 2" key="1">
    <citation type="submission" date="2022-11" db="EMBL/GenBank/DDBJ databases">
        <title>Minimal conservation of predation-associated metabolite biosynthetic gene clusters underscores biosynthetic potential of Myxococcota including descriptions for ten novel species: Archangium lansinium sp. nov., Myxococcus landrumus sp. nov., Nannocystis bai.</title>
        <authorList>
            <person name="Ahearne A."/>
            <person name="Stevens C."/>
            <person name="Dowd S."/>
        </authorList>
    </citation>
    <scope>NUCLEOTIDE SEQUENCE [LARGE SCALE GENOMIC DNA]</scope>
    <source>
        <strain evidence="1 2">BB15-2</strain>
    </source>
</reference>
<dbReference type="EMBL" id="JAQNDL010000004">
    <property type="protein sequence ID" value="MDC0722681.1"/>
    <property type="molecule type" value="Genomic_DNA"/>
</dbReference>
<comment type="caution">
    <text evidence="1">The sequence shown here is derived from an EMBL/GenBank/DDBJ whole genome shotgun (WGS) entry which is preliminary data.</text>
</comment>
<proteinExistence type="predicted"/>
<sequence length="242" mass="26355">MISSLAACESLLEPKTKVALAISHHGTRNTSGVLPNYGEPDAARVFVNDMGWEVNLAEGVIVMTAAQVESCAGESFDFELPYGPFPEYQLSQDQDLVDFASVELPEGTYCKLRVEYGRYQSSLAEQAFDTPYALKGHAQVEGLTVYLAGTAKDPSGKHEGANWKFQTNQTSIVELDLSKAEDGRPFAITGKEPGGRALTVAKTYDAFFRGIDFADYDTEAVSGRLLEVLNADTYVRVGSQIF</sequence>
<dbReference type="Proteomes" id="UP001221686">
    <property type="component" value="Unassembled WGS sequence"/>
</dbReference>
<evidence type="ECO:0000313" key="1">
    <source>
        <dbReference type="EMBL" id="MDC0722681.1"/>
    </source>
</evidence>
<evidence type="ECO:0000313" key="2">
    <source>
        <dbReference type="Proteomes" id="UP001221686"/>
    </source>
</evidence>
<protein>
    <recommendedName>
        <fullName evidence="3">DUF4382 domain-containing protein</fullName>
    </recommendedName>
</protein>
<gene>
    <name evidence="1" type="ORF">POL25_37680</name>
</gene>
<organism evidence="1 2">
    <name type="scientific">Nannocystis bainbridge</name>
    <dbReference type="NCBI Taxonomy" id="2995303"/>
    <lineage>
        <taxon>Bacteria</taxon>
        <taxon>Pseudomonadati</taxon>
        <taxon>Myxococcota</taxon>
        <taxon>Polyangia</taxon>
        <taxon>Nannocystales</taxon>
        <taxon>Nannocystaceae</taxon>
        <taxon>Nannocystis</taxon>
    </lineage>
</organism>
<evidence type="ECO:0008006" key="3">
    <source>
        <dbReference type="Google" id="ProtNLM"/>
    </source>
</evidence>
<dbReference type="RefSeq" id="WP_272091221.1">
    <property type="nucleotide sequence ID" value="NZ_JAQNDL010000004.1"/>
</dbReference>
<keyword evidence="2" id="KW-1185">Reference proteome</keyword>